<dbReference type="HOGENOM" id="CLU_105010_0_0_4"/>
<dbReference type="EMBL" id="CP001281">
    <property type="protein sequence ID" value="ACK53134.1"/>
    <property type="molecule type" value="Genomic_DNA"/>
</dbReference>
<dbReference type="Proteomes" id="UP000002186">
    <property type="component" value="Chromosome"/>
</dbReference>
<dbReference type="InterPro" id="IPR023214">
    <property type="entry name" value="HAD_sf"/>
</dbReference>
<dbReference type="InterPro" id="IPR010708">
    <property type="entry name" value="5'(3')-deoxyribonucleotidase"/>
</dbReference>
<organism evidence="3 4">
    <name type="scientific">Thauera aminoaromatica</name>
    <dbReference type="NCBI Taxonomy" id="164330"/>
    <lineage>
        <taxon>Bacteria</taxon>
        <taxon>Pseudomonadati</taxon>
        <taxon>Pseudomonadota</taxon>
        <taxon>Betaproteobacteria</taxon>
        <taxon>Rhodocyclales</taxon>
        <taxon>Zoogloeaceae</taxon>
        <taxon>Thauera</taxon>
    </lineage>
</organism>
<dbReference type="Gene3D" id="3.40.50.1000">
    <property type="entry name" value="HAD superfamily/HAD-like"/>
    <property type="match status" value="1"/>
</dbReference>
<evidence type="ECO:0000256" key="1">
    <source>
        <dbReference type="ARBA" id="ARBA00009589"/>
    </source>
</evidence>
<dbReference type="eggNOG" id="COG0546">
    <property type="taxonomic scope" value="Bacteria"/>
</dbReference>
<dbReference type="GO" id="GO:0016740">
    <property type="term" value="F:transferase activity"/>
    <property type="evidence" value="ECO:0007669"/>
    <property type="project" value="UniProtKB-KW"/>
</dbReference>
<proteinExistence type="inferred from homology"/>
<keyword evidence="4" id="KW-1185">Reference proteome</keyword>
<dbReference type="SUPFAM" id="SSF56784">
    <property type="entry name" value="HAD-like"/>
    <property type="match status" value="1"/>
</dbReference>
<dbReference type="GO" id="GO:0009264">
    <property type="term" value="P:deoxyribonucleotide catabolic process"/>
    <property type="evidence" value="ECO:0007669"/>
    <property type="project" value="InterPro"/>
</dbReference>
<dbReference type="KEGG" id="tmz:Tmz1t_0349"/>
<evidence type="ECO:0000313" key="3">
    <source>
        <dbReference type="EMBL" id="ACK53134.1"/>
    </source>
</evidence>
<dbReference type="STRING" id="85643.Tmz1t_0349"/>
<gene>
    <name evidence="3" type="ordered locus">Tmz1t_0349</name>
</gene>
<sequence>MRPIIALDADGVLVDYHHAYADAWAKAFGRRPALRDPAAYWPMDRWDVRRLTGDELETFRKCFDAEFWSSIPAMAGALEACRELVEAGYDLVCVTAMEMQFETARLRNLRGLGFPIERVIATANAQSAESPKAAALRELQSVAFVDDYLPYMRGIPPQIHAALVLREPNGSPNRGAELEQVHSTHKNLAAFAEWWLSGRPAGTPFSMP</sequence>
<reference evidence="3 4" key="2">
    <citation type="journal article" date="2012" name="Stand. Genomic Sci.">
        <title>Complete genome sequence of Thauera aminoaromatica strain MZ1T.</title>
        <authorList>
            <person name="Jiang K."/>
            <person name="Sanseverino J."/>
            <person name="Chauhan A."/>
            <person name="Lucas S."/>
            <person name="Copeland A."/>
            <person name="Lapidus A."/>
            <person name="Del Rio T.G."/>
            <person name="Dalin E."/>
            <person name="Tice H."/>
            <person name="Bruce D."/>
            <person name="Goodwin L."/>
            <person name="Pitluck S."/>
            <person name="Sims D."/>
            <person name="Brettin T."/>
            <person name="Detter J.C."/>
            <person name="Han C."/>
            <person name="Chang Y.J."/>
            <person name="Larimer F."/>
            <person name="Land M."/>
            <person name="Hauser L."/>
            <person name="Kyrpides N.C."/>
            <person name="Mikhailova N."/>
            <person name="Moser S."/>
            <person name="Jegier P."/>
            <person name="Close D."/>
            <person name="Debruyn J.M."/>
            <person name="Wang Y."/>
            <person name="Layton A.C."/>
            <person name="Allen M.S."/>
            <person name="Sayler G.S."/>
        </authorList>
    </citation>
    <scope>NUCLEOTIDE SEQUENCE [LARGE SCALE GENOMIC DNA]</scope>
    <source>
        <strain evidence="3 4">MZ1T</strain>
    </source>
</reference>
<evidence type="ECO:0000313" key="4">
    <source>
        <dbReference type="Proteomes" id="UP000002186"/>
    </source>
</evidence>
<protein>
    <submittedName>
        <fullName evidence="3">Phosphate acetyltransferase</fullName>
    </submittedName>
</protein>
<dbReference type="InterPro" id="IPR036412">
    <property type="entry name" value="HAD-like_sf"/>
</dbReference>
<dbReference type="GO" id="GO:0008253">
    <property type="term" value="F:5'-nucleotidase activity"/>
    <property type="evidence" value="ECO:0007669"/>
    <property type="project" value="InterPro"/>
</dbReference>
<name>C4ZMU0_THASP</name>
<evidence type="ECO:0000256" key="2">
    <source>
        <dbReference type="PIRSR" id="PIRSR610708-1"/>
    </source>
</evidence>
<keyword evidence="3" id="KW-0808">Transferase</keyword>
<feature type="active site" description="Proton donor" evidence="2">
    <location>
        <position position="10"/>
    </location>
</feature>
<dbReference type="RefSeq" id="WP_012584396.1">
    <property type="nucleotide sequence ID" value="NC_011662.2"/>
</dbReference>
<dbReference type="AlphaFoldDB" id="C4ZMU0"/>
<comment type="similarity">
    <text evidence="1">Belongs to the 5'(3')-deoxyribonucleotidase family.</text>
</comment>
<dbReference type="Pfam" id="PF06941">
    <property type="entry name" value="NT5C"/>
    <property type="match status" value="1"/>
</dbReference>
<feature type="active site" description="Nucleophile" evidence="2">
    <location>
        <position position="8"/>
    </location>
</feature>
<reference evidence="4" key="1">
    <citation type="submission" date="2009-05" db="EMBL/GenBank/DDBJ databases">
        <title>Complete sequence of chromosome of Thauera sp. MZ1T.</title>
        <authorList>
            <consortium name="US DOE Joint Genome Institute"/>
            <person name="Lucas S."/>
            <person name="Copeland A."/>
            <person name="Lapidus A."/>
            <person name="Glavina del Rio T."/>
            <person name="Dalin E."/>
            <person name="Tice H."/>
            <person name="Bruce D."/>
            <person name="Goodwin L."/>
            <person name="Pitluck S."/>
            <person name="Sims D."/>
            <person name="Brettin T."/>
            <person name="Detter J.C."/>
            <person name="Han C."/>
            <person name="Larimer F."/>
            <person name="Land M."/>
            <person name="Hauser L."/>
            <person name="Kyrpides N."/>
            <person name="Mikhailova N."/>
            <person name="Sayler G.S."/>
        </authorList>
    </citation>
    <scope>NUCLEOTIDE SEQUENCE [LARGE SCALE GENOMIC DNA]</scope>
    <source>
        <strain evidence="4">MZ1T</strain>
    </source>
</reference>
<accession>C4ZMU0</accession>
<dbReference type="OrthoDB" id="8794292at2"/>